<feature type="signal peptide" evidence="1">
    <location>
        <begin position="1"/>
        <end position="35"/>
    </location>
</feature>
<feature type="chain" id="PRO_5041701723" description="Tetratricopeptide repeat protein" evidence="1">
    <location>
        <begin position="36"/>
        <end position="290"/>
    </location>
</feature>
<name>A0AA97F7V5_9SPHN</name>
<evidence type="ECO:0000256" key="1">
    <source>
        <dbReference type="SAM" id="SignalP"/>
    </source>
</evidence>
<evidence type="ECO:0008006" key="4">
    <source>
        <dbReference type="Google" id="ProtNLM"/>
    </source>
</evidence>
<keyword evidence="1" id="KW-0732">Signal</keyword>
<dbReference type="KEGG" id="acoa:RB602_14895"/>
<accession>A0AA97F7V5</accession>
<dbReference type="InterPro" id="IPR011990">
    <property type="entry name" value="TPR-like_helical_dom_sf"/>
</dbReference>
<protein>
    <recommendedName>
        <fullName evidence="4">Tetratricopeptide repeat protein</fullName>
    </recommendedName>
</protein>
<dbReference type="Gene3D" id="1.25.40.10">
    <property type="entry name" value="Tetratricopeptide repeat domain"/>
    <property type="match status" value="1"/>
</dbReference>
<dbReference type="EMBL" id="CP136594">
    <property type="protein sequence ID" value="WOE75096.1"/>
    <property type="molecule type" value="Genomic_DNA"/>
</dbReference>
<dbReference type="RefSeq" id="WP_317081694.1">
    <property type="nucleotide sequence ID" value="NZ_CP136594.1"/>
</dbReference>
<gene>
    <name evidence="2" type="ORF">RB602_14895</name>
</gene>
<organism evidence="2 3">
    <name type="scientific">Alterisphingorhabdus coralli</name>
    <dbReference type="NCBI Taxonomy" id="3071408"/>
    <lineage>
        <taxon>Bacteria</taxon>
        <taxon>Pseudomonadati</taxon>
        <taxon>Pseudomonadota</taxon>
        <taxon>Alphaproteobacteria</taxon>
        <taxon>Sphingomonadales</taxon>
        <taxon>Sphingomonadaceae</taxon>
        <taxon>Alterisphingorhabdus (ex Yan et al. 2024)</taxon>
    </lineage>
</organism>
<keyword evidence="3" id="KW-1185">Reference proteome</keyword>
<dbReference type="SUPFAM" id="SSF48452">
    <property type="entry name" value="TPR-like"/>
    <property type="match status" value="1"/>
</dbReference>
<proteinExistence type="predicted"/>
<reference evidence="2 3" key="1">
    <citation type="submission" date="2023-10" db="EMBL/GenBank/DDBJ databases">
        <title>Complete genome sequence of a Sphingomonadaceae bacterium.</title>
        <authorList>
            <person name="Yan C."/>
        </authorList>
    </citation>
    <scope>NUCLEOTIDE SEQUENCE [LARGE SCALE GENOMIC DNA]</scope>
    <source>
        <strain evidence="2 3">SCSIO 66989</strain>
    </source>
</reference>
<evidence type="ECO:0000313" key="2">
    <source>
        <dbReference type="EMBL" id="WOE75096.1"/>
    </source>
</evidence>
<dbReference type="Proteomes" id="UP001302429">
    <property type="component" value="Chromosome"/>
</dbReference>
<sequence length="290" mass="31319">MTQLFGRSFSTRSVSRSAMALAMTFAIAAPASVQAQDNNLDARVKRLEAEVRAVQRKVFPGGSERFFEPEVQAETANEAAKPNATNSAVADLLLRVDALESQLATLTAQGEENSFRLGKIEEKLAAMEAAAAPPEEEEEATYEPSDERIAAVSAIVKPESDDAGEDDYIYGFRLWDAGYYPEAQQQLALTVETHPEHRRISHARNLLGRAFLDDGKPGRAAEILLENYQKGARGARAPDSLYYLGRALIASGENTKACAAFTELAEAYPDIASGRLSNNLASGRSDAGCS</sequence>
<dbReference type="AlphaFoldDB" id="A0AA97F7V5"/>
<evidence type="ECO:0000313" key="3">
    <source>
        <dbReference type="Proteomes" id="UP001302429"/>
    </source>
</evidence>